<dbReference type="Proteomes" id="UP000752297">
    <property type="component" value="Unassembled WGS sequence"/>
</dbReference>
<sequence>MALMPAPKTKHVAGLPGQFQNMEEWNAFTAFASGTATKAIGFGHPVSIAGQSGDGTATVKALATTEVFAGITRENITTGNAADQTLYADGDTMGVADEGVIFVLAGGTVTKGQKAFFNPADNKFYGATATGYLPLPNCEFDQGGVADQAVPLRLRIVPGGEAVTAAA</sequence>
<accession>A0A949PQN1</accession>
<dbReference type="RefSeq" id="WP_217678237.1">
    <property type="nucleotide sequence ID" value="NZ_JAHRVA010000005.1"/>
</dbReference>
<reference evidence="1 2" key="1">
    <citation type="submission" date="2021-06" db="EMBL/GenBank/DDBJ databases">
        <title>Falsochrobactrum tianjin sp.nov., a new petroleum-degrading bacteria isolated from oily soils.</title>
        <authorList>
            <person name="Chen G."/>
            <person name="Chen H."/>
            <person name="Tian J."/>
            <person name="Qing J."/>
            <person name="Zhong L."/>
            <person name="Ma W."/>
            <person name="Song Y."/>
            <person name="Cui X."/>
            <person name="Yan B."/>
        </authorList>
    </citation>
    <scope>NUCLEOTIDE SEQUENCE [LARGE SCALE GENOMIC DNA]</scope>
    <source>
        <strain evidence="1 2">TDYN1</strain>
    </source>
</reference>
<dbReference type="Pfam" id="PF22758">
    <property type="entry name" value="Phage_cement"/>
    <property type="match status" value="1"/>
</dbReference>
<dbReference type="AlphaFoldDB" id="A0A949PQN1"/>
<evidence type="ECO:0000313" key="2">
    <source>
        <dbReference type="Proteomes" id="UP000752297"/>
    </source>
</evidence>
<proteinExistence type="predicted"/>
<dbReference type="InterPro" id="IPR054438">
    <property type="entry name" value="Struct_cement_gp24/gp6"/>
</dbReference>
<protein>
    <submittedName>
        <fullName evidence="1">Uncharacterized protein</fullName>
    </submittedName>
</protein>
<comment type="caution">
    <text evidence="1">The sequence shown here is derived from an EMBL/GenBank/DDBJ whole genome shotgun (WGS) entry which is preliminary data.</text>
</comment>
<keyword evidence="2" id="KW-1185">Reference proteome</keyword>
<dbReference type="EMBL" id="JAHRVA010000005">
    <property type="protein sequence ID" value="MBV2144236.1"/>
    <property type="molecule type" value="Genomic_DNA"/>
</dbReference>
<evidence type="ECO:0000313" key="1">
    <source>
        <dbReference type="EMBL" id="MBV2144236.1"/>
    </source>
</evidence>
<organism evidence="1 2">
    <name type="scientific">Falsochrobactrum tianjinense</name>
    <dbReference type="NCBI Taxonomy" id="2706015"/>
    <lineage>
        <taxon>Bacteria</taxon>
        <taxon>Pseudomonadati</taxon>
        <taxon>Pseudomonadota</taxon>
        <taxon>Alphaproteobacteria</taxon>
        <taxon>Hyphomicrobiales</taxon>
        <taxon>Brucellaceae</taxon>
        <taxon>Falsochrobactrum</taxon>
    </lineage>
</organism>
<name>A0A949PQN1_9HYPH</name>
<gene>
    <name evidence="1" type="ORF">KUG47_12100</name>
</gene>